<evidence type="ECO:0000313" key="3">
    <source>
        <dbReference type="Proteomes" id="UP000585258"/>
    </source>
</evidence>
<dbReference type="SUPFAM" id="SSF81301">
    <property type="entry name" value="Nucleotidyltransferase"/>
    <property type="match status" value="1"/>
</dbReference>
<dbReference type="InterPro" id="IPR052930">
    <property type="entry name" value="TA_antitoxin_MntA"/>
</dbReference>
<keyword evidence="2" id="KW-0808">Transferase</keyword>
<accession>A0A7X0R811</accession>
<dbReference type="InterPro" id="IPR043519">
    <property type="entry name" value="NT_sf"/>
</dbReference>
<evidence type="ECO:0000259" key="1">
    <source>
        <dbReference type="Pfam" id="PF18765"/>
    </source>
</evidence>
<reference evidence="2 3" key="1">
    <citation type="submission" date="2020-08" db="EMBL/GenBank/DDBJ databases">
        <title>Clostridia isolated from Swiss meat.</title>
        <authorList>
            <person name="Wambui J."/>
            <person name="Stevens M.J.A."/>
            <person name="Stephan R."/>
        </authorList>
    </citation>
    <scope>NUCLEOTIDE SEQUENCE [LARGE SCALE GENOMIC DNA]</scope>
    <source>
        <strain evidence="2 3">CM001</strain>
    </source>
</reference>
<sequence>MDFEEKLDEAIKLLQDFNPVIIYLFGSASRGELRNESDIDISFLSDDDIDEYICFMKAQELANIFNRDVDLIDMKKASTVFKAQIIGTAKKIFCNDENKRMYFEMRSFKEYTLLNEERAEILKGIEKRGSVYGKGYNF</sequence>
<proteinExistence type="predicted"/>
<feature type="domain" description="Polymerase beta nucleotidyltransferase" evidence="1">
    <location>
        <begin position="11"/>
        <end position="98"/>
    </location>
</feature>
<dbReference type="CDD" id="cd05403">
    <property type="entry name" value="NT_KNTase_like"/>
    <property type="match status" value="1"/>
</dbReference>
<dbReference type="RefSeq" id="WP_185163088.1">
    <property type="nucleotide sequence ID" value="NZ_JACKWV010000004.1"/>
</dbReference>
<dbReference type="Proteomes" id="UP000585258">
    <property type="component" value="Unassembled WGS sequence"/>
</dbReference>
<dbReference type="Pfam" id="PF18765">
    <property type="entry name" value="Polbeta"/>
    <property type="match status" value="1"/>
</dbReference>
<dbReference type="InterPro" id="IPR041633">
    <property type="entry name" value="Polbeta"/>
</dbReference>
<evidence type="ECO:0000313" key="2">
    <source>
        <dbReference type="EMBL" id="MBB6713219.1"/>
    </source>
</evidence>
<name>A0A7X0R811_9CLOT</name>
<dbReference type="AlphaFoldDB" id="A0A7X0R811"/>
<dbReference type="PANTHER" id="PTHR43852">
    <property type="entry name" value="NUCLEOTIDYLTRANSFERASE"/>
    <property type="match status" value="1"/>
</dbReference>
<dbReference type="EMBL" id="JACKWY010000001">
    <property type="protein sequence ID" value="MBB6713219.1"/>
    <property type="molecule type" value="Genomic_DNA"/>
</dbReference>
<protein>
    <submittedName>
        <fullName evidence="2">Nucleotidyltransferase domain-containing protein</fullName>
    </submittedName>
</protein>
<dbReference type="PANTHER" id="PTHR43852:SF2">
    <property type="entry name" value="PROTEIN ADENYLYLTRANSFERASE MNTA"/>
    <property type="match status" value="1"/>
</dbReference>
<comment type="caution">
    <text evidence="2">The sequence shown here is derived from an EMBL/GenBank/DDBJ whole genome shotgun (WGS) entry which is preliminary data.</text>
</comment>
<gene>
    <name evidence="2" type="ORF">H7E68_00550</name>
</gene>
<dbReference type="Gene3D" id="3.30.460.10">
    <property type="entry name" value="Beta Polymerase, domain 2"/>
    <property type="match status" value="1"/>
</dbReference>
<organism evidence="2 3">
    <name type="scientific">Clostridium gasigenes</name>
    <dbReference type="NCBI Taxonomy" id="94869"/>
    <lineage>
        <taxon>Bacteria</taxon>
        <taxon>Bacillati</taxon>
        <taxon>Bacillota</taxon>
        <taxon>Clostridia</taxon>
        <taxon>Eubacteriales</taxon>
        <taxon>Clostridiaceae</taxon>
        <taxon>Clostridium</taxon>
    </lineage>
</organism>
<dbReference type="NCBIfam" id="NF047752">
    <property type="entry name" value="MntA_antitoxin"/>
    <property type="match status" value="1"/>
</dbReference>
<dbReference type="GO" id="GO:0016740">
    <property type="term" value="F:transferase activity"/>
    <property type="evidence" value="ECO:0007669"/>
    <property type="project" value="UniProtKB-KW"/>
</dbReference>